<reference evidence="1 2" key="1">
    <citation type="journal article" date="2024" name="Microbiol. Resour. Announc.">
        <title>Genome annotations for the ascomycete fungi Trichoderma harzianum, Trichoderma aggressivum, and Purpureocillium lilacinum.</title>
        <authorList>
            <person name="Beijen E.P.W."/>
            <person name="Ohm R.A."/>
        </authorList>
    </citation>
    <scope>NUCLEOTIDE SEQUENCE [LARGE SCALE GENOMIC DNA]</scope>
    <source>
        <strain evidence="1 2">CBS 150709</strain>
    </source>
</reference>
<organism evidence="1 2">
    <name type="scientific">Purpureocillium lilacinum</name>
    <name type="common">Paecilomyces lilacinus</name>
    <dbReference type="NCBI Taxonomy" id="33203"/>
    <lineage>
        <taxon>Eukaryota</taxon>
        <taxon>Fungi</taxon>
        <taxon>Dikarya</taxon>
        <taxon>Ascomycota</taxon>
        <taxon>Pezizomycotina</taxon>
        <taxon>Sordariomycetes</taxon>
        <taxon>Hypocreomycetidae</taxon>
        <taxon>Hypocreales</taxon>
        <taxon>Ophiocordycipitaceae</taxon>
        <taxon>Purpureocillium</taxon>
    </lineage>
</organism>
<dbReference type="EMBL" id="JAWRVI010000014">
    <property type="protein sequence ID" value="KAK4090705.1"/>
    <property type="molecule type" value="Genomic_DNA"/>
</dbReference>
<comment type="caution">
    <text evidence="1">The sequence shown here is derived from an EMBL/GenBank/DDBJ whole genome shotgun (WGS) entry which is preliminary data.</text>
</comment>
<gene>
    <name evidence="1" type="ORF">Purlil1_4841</name>
</gene>
<accession>A0ABR0C3C6</accession>
<dbReference type="Proteomes" id="UP001287286">
    <property type="component" value="Unassembled WGS sequence"/>
</dbReference>
<keyword evidence="2" id="KW-1185">Reference proteome</keyword>
<evidence type="ECO:0000313" key="1">
    <source>
        <dbReference type="EMBL" id="KAK4090705.1"/>
    </source>
</evidence>
<sequence length="159" mass="16936">MPVVADITRKTLFFKANNIHAFHTSSVPRRPRHALAAIPPAALPSPRPLQATFQGPAVGQLVRLWGIREPARPVALCTSRLRVFCCGLRLDPFVCVARARAAHPAHADRRARAAPLALAILTPRGPSHQPHNSPIVAVNLTLVAVLAASGSASPVVTQD</sequence>
<proteinExistence type="predicted"/>
<protein>
    <submittedName>
        <fullName evidence="1">Uncharacterized protein</fullName>
    </submittedName>
</protein>
<name>A0ABR0C3C6_PURLI</name>
<evidence type="ECO:0000313" key="2">
    <source>
        <dbReference type="Proteomes" id="UP001287286"/>
    </source>
</evidence>